<dbReference type="InterPro" id="IPR036236">
    <property type="entry name" value="Znf_C2H2_sf"/>
</dbReference>
<dbReference type="AlphaFoldDB" id="A0A433DDJ2"/>
<evidence type="ECO:0000313" key="6">
    <source>
        <dbReference type="Proteomes" id="UP000268093"/>
    </source>
</evidence>
<feature type="compositionally biased region" description="Polar residues" evidence="3">
    <location>
        <begin position="155"/>
        <end position="164"/>
    </location>
</feature>
<reference evidence="5 6" key="1">
    <citation type="journal article" date="2018" name="New Phytol.">
        <title>Phylogenomics of Endogonaceae and evolution of mycorrhizas within Mucoromycota.</title>
        <authorList>
            <person name="Chang Y."/>
            <person name="Desiro A."/>
            <person name="Na H."/>
            <person name="Sandor L."/>
            <person name="Lipzen A."/>
            <person name="Clum A."/>
            <person name="Barry K."/>
            <person name="Grigoriev I.V."/>
            <person name="Martin F.M."/>
            <person name="Stajich J.E."/>
            <person name="Smith M.E."/>
            <person name="Bonito G."/>
            <person name="Spatafora J.W."/>
        </authorList>
    </citation>
    <scope>NUCLEOTIDE SEQUENCE [LARGE SCALE GENOMIC DNA]</scope>
    <source>
        <strain evidence="5 6">GMNB39</strain>
    </source>
</reference>
<evidence type="ECO:0000256" key="3">
    <source>
        <dbReference type="SAM" id="MobiDB-lite"/>
    </source>
</evidence>
<dbReference type="InterPro" id="IPR013087">
    <property type="entry name" value="Znf_C2H2_type"/>
</dbReference>
<feature type="region of interest" description="Disordered" evidence="3">
    <location>
        <begin position="748"/>
        <end position="776"/>
    </location>
</feature>
<feature type="compositionally biased region" description="Polar residues" evidence="3">
    <location>
        <begin position="763"/>
        <end position="774"/>
    </location>
</feature>
<feature type="compositionally biased region" description="Low complexity" evidence="3">
    <location>
        <begin position="134"/>
        <end position="147"/>
    </location>
</feature>
<dbReference type="PROSITE" id="PS00028">
    <property type="entry name" value="ZINC_FINGER_C2H2_1"/>
    <property type="match status" value="2"/>
</dbReference>
<evidence type="ECO:0000256" key="2">
    <source>
        <dbReference type="SAM" id="Coils"/>
    </source>
</evidence>
<dbReference type="GO" id="GO:0008270">
    <property type="term" value="F:zinc ion binding"/>
    <property type="evidence" value="ECO:0007669"/>
    <property type="project" value="UniProtKB-KW"/>
</dbReference>
<evidence type="ECO:0000256" key="1">
    <source>
        <dbReference type="PROSITE-ProRule" id="PRU00042"/>
    </source>
</evidence>
<feature type="region of interest" description="Disordered" evidence="3">
    <location>
        <begin position="134"/>
        <end position="222"/>
    </location>
</feature>
<accession>A0A433DDJ2</accession>
<feature type="coiled-coil region" evidence="2">
    <location>
        <begin position="405"/>
        <end position="623"/>
    </location>
</feature>
<comment type="caution">
    <text evidence="5">The sequence shown here is derived from an EMBL/GenBank/DDBJ whole genome shotgun (WGS) entry which is preliminary data.</text>
</comment>
<gene>
    <name evidence="5" type="ORF">BC936DRAFT_143641</name>
</gene>
<dbReference type="Proteomes" id="UP000268093">
    <property type="component" value="Unassembled WGS sequence"/>
</dbReference>
<proteinExistence type="predicted"/>
<organism evidence="5 6">
    <name type="scientific">Jimgerdemannia flammicorona</name>
    <dbReference type="NCBI Taxonomy" id="994334"/>
    <lineage>
        <taxon>Eukaryota</taxon>
        <taxon>Fungi</taxon>
        <taxon>Fungi incertae sedis</taxon>
        <taxon>Mucoromycota</taxon>
        <taxon>Mucoromycotina</taxon>
        <taxon>Endogonomycetes</taxon>
        <taxon>Endogonales</taxon>
        <taxon>Endogonaceae</taxon>
        <taxon>Jimgerdemannia</taxon>
    </lineage>
</organism>
<dbReference type="PROSITE" id="PS50157">
    <property type="entry name" value="ZINC_FINGER_C2H2_2"/>
    <property type="match status" value="2"/>
</dbReference>
<sequence length="899" mass="100754">MSLRVTPAKVASITTLTSHFYTCLQHFQTHALCEKVVQLQQAPPSSLPRPIPHFPTPTASLTSKSGGITPPRLARTPLHETIRNGMLSPRPTPSVSRSSDITDNRPPFRHIIHADKLSQLRSLTFQADLASPTTFGTSPASSGSAPESSKRKCRSSNMRNSPSRTVADEQWLVDEQWEEPQPQRKKRNAREDLYELDADDEAGDRIEMGANDEAGDRIKTGANDEAGDRIEADANNEAGDRIKTGANDEAGDRIETDANDEAGDRIKADANGEAGDRIETGAMQLDCEGAEAEEMEAKVAVAIEVQGSLCASEMVVGEPDEKVATMPREEDDQALQTFGEDVKGGDDTIRELTAQLAASEQLQRELASQLEVSSSQHAQELARVRELKEERDVAVSRYEEMVSSERDMQSRADELSERIRILEKMAPSEQIAQRKADELLEQNRILKEARDMAVNQYEKLTSSERIAQRRVDELSEQNQALEFSAQEKEETIRQLRQDIFDARRTILQHSEAETRECTLRSWIENDNAIIENYKGQIAALQTEVENQTDLVANLEKEKRMWKALVTQIRSEALQKGSVESLSKSLEEVQSKMVQQKHEATAMQDRLSATVTRLETDLHKATEEHSSSRLASETKIATLELEYKDFRIMALSDLQKYKEKYKERTGFLKQALGAKNHKIKDFELSAKDLMGKFFSDLSKLRGDLEVIAMGHEGTKSATELTDKSEGAKAENAHVLQRAEDWREEVGVVSKDTETMEDVRDEESGPSQLELSQTDSSEQDCPRNQCQACDLVLPQSELEEHQAQCPRRRLLGRSTRSGHFTAAKIQKHTVKSQPKRLLCTHCNSEFATSTTLSRHVKVKHTKEIGPFPCQHCIEVFAWPAGLSSHVKSKHPKQVHDSRRSC</sequence>
<keyword evidence="1" id="KW-0479">Metal-binding</keyword>
<protein>
    <recommendedName>
        <fullName evidence="4">C2H2-type domain-containing protein</fullName>
    </recommendedName>
</protein>
<evidence type="ECO:0000313" key="5">
    <source>
        <dbReference type="EMBL" id="RUP48923.1"/>
    </source>
</evidence>
<keyword evidence="2" id="KW-0175">Coiled coil</keyword>
<feature type="domain" description="C2H2-type" evidence="4">
    <location>
        <begin position="865"/>
        <end position="898"/>
    </location>
</feature>
<evidence type="ECO:0000259" key="4">
    <source>
        <dbReference type="PROSITE" id="PS50157"/>
    </source>
</evidence>
<feature type="domain" description="C2H2-type" evidence="4">
    <location>
        <begin position="835"/>
        <end position="863"/>
    </location>
</feature>
<name>A0A433DDJ2_9FUNG</name>
<feature type="region of interest" description="Disordered" evidence="3">
    <location>
        <begin position="55"/>
        <end position="106"/>
    </location>
</feature>
<dbReference type="SMART" id="SM00355">
    <property type="entry name" value="ZnF_C2H2"/>
    <property type="match status" value="2"/>
</dbReference>
<dbReference type="OrthoDB" id="6077919at2759"/>
<keyword evidence="1" id="KW-0862">Zinc</keyword>
<dbReference type="EMBL" id="RBNI01002784">
    <property type="protein sequence ID" value="RUP48923.1"/>
    <property type="molecule type" value="Genomic_DNA"/>
</dbReference>
<keyword evidence="6" id="KW-1185">Reference proteome</keyword>
<dbReference type="Gene3D" id="3.30.160.60">
    <property type="entry name" value="Classic Zinc Finger"/>
    <property type="match status" value="1"/>
</dbReference>
<dbReference type="SUPFAM" id="SSF57667">
    <property type="entry name" value="beta-beta-alpha zinc fingers"/>
    <property type="match status" value="1"/>
</dbReference>
<keyword evidence="1" id="KW-0863">Zinc-finger</keyword>
<feature type="compositionally biased region" description="Polar residues" evidence="3">
    <location>
        <begin position="57"/>
        <end position="66"/>
    </location>
</feature>